<dbReference type="STRING" id="241145.SAMN05660776_2889"/>
<dbReference type="RefSeq" id="WP_079721726.1">
    <property type="nucleotide sequence ID" value="NZ_FUYY01000007.1"/>
</dbReference>
<dbReference type="Pfam" id="PF13304">
    <property type="entry name" value="AAA_21"/>
    <property type="match status" value="1"/>
</dbReference>
<dbReference type="PANTHER" id="PTHR43581:SF2">
    <property type="entry name" value="EXCINUCLEASE ATPASE SUBUNIT"/>
    <property type="match status" value="1"/>
</dbReference>
<proteinExistence type="predicted"/>
<dbReference type="EMBL" id="FUYY01000007">
    <property type="protein sequence ID" value="SKB76914.1"/>
    <property type="molecule type" value="Genomic_DNA"/>
</dbReference>
<dbReference type="GO" id="GO:0005524">
    <property type="term" value="F:ATP binding"/>
    <property type="evidence" value="ECO:0007669"/>
    <property type="project" value="UniProtKB-KW"/>
</dbReference>
<evidence type="ECO:0000313" key="2">
    <source>
        <dbReference type="EMBL" id="SKB76914.1"/>
    </source>
</evidence>
<keyword evidence="2" id="KW-0067">ATP-binding</keyword>
<dbReference type="Gene3D" id="3.40.50.300">
    <property type="entry name" value="P-loop containing nucleotide triphosphate hydrolases"/>
    <property type="match status" value="1"/>
</dbReference>
<evidence type="ECO:0000313" key="3">
    <source>
        <dbReference type="Proteomes" id="UP000190230"/>
    </source>
</evidence>
<dbReference type="PANTHER" id="PTHR43581">
    <property type="entry name" value="ATP/GTP PHOSPHATASE"/>
    <property type="match status" value="1"/>
</dbReference>
<keyword evidence="2" id="KW-0547">Nucleotide-binding</keyword>
<protein>
    <submittedName>
        <fullName evidence="2">Predicted ATP-binding protein involved in virulence</fullName>
    </submittedName>
</protein>
<dbReference type="InterPro" id="IPR051396">
    <property type="entry name" value="Bact_Antivir_Def_Nuclease"/>
</dbReference>
<dbReference type="GO" id="GO:0016887">
    <property type="term" value="F:ATP hydrolysis activity"/>
    <property type="evidence" value="ECO:0007669"/>
    <property type="project" value="InterPro"/>
</dbReference>
<organism evidence="2 3">
    <name type="scientific">Salegentibacter holothuriorum</name>
    <dbReference type="NCBI Taxonomy" id="241145"/>
    <lineage>
        <taxon>Bacteria</taxon>
        <taxon>Pseudomonadati</taxon>
        <taxon>Bacteroidota</taxon>
        <taxon>Flavobacteriia</taxon>
        <taxon>Flavobacteriales</taxon>
        <taxon>Flavobacteriaceae</taxon>
        <taxon>Salegentibacter</taxon>
    </lineage>
</organism>
<dbReference type="AlphaFoldDB" id="A0A1T5DZ58"/>
<evidence type="ECO:0000259" key="1">
    <source>
        <dbReference type="Pfam" id="PF13304"/>
    </source>
</evidence>
<dbReference type="OrthoDB" id="9815944at2"/>
<dbReference type="Proteomes" id="UP000190230">
    <property type="component" value="Unassembled WGS sequence"/>
</dbReference>
<sequence length="446" mass="52804">MKIKKILIEDLFDTFTHRIDFNQNNSITLILGRNGLGKTVVLKIIKSIFEGDFFQIEKIDFSKISIHFEDNTTWQFERKKGENSNKTIILTSHKGEEKIHSMDFAAVNENLEKVARTINQYIPGPIRRMDSDEWYDRRSEIRYTTKELINKYRDHLPPENLKEIFLVPDWYSEKIKNLKVALIETQRLLTLSKDNDEFRYRGRDRDHNIYKNTVEEYSEHLVDEIHNQLAKSSELSTKLDRTYPNRLINRLKNLKQKISQEDLNESLKNLEYKREKLHEVGLLDLQNQPHIDIIDEEQDDKIRAVFQVYIEDSQQKLEVYDDLADRIELFLKIVNERFLKKKLSISKQEGFHFESTKNGKLIPLKNLSSGEQHILVLYYELLFKLKKGTLLLMDEPEISLHIAWQKKIINDLQEILKLNPMEVIIATHSPAVIGNNWDLTVELKEE</sequence>
<reference evidence="3" key="1">
    <citation type="submission" date="2017-02" db="EMBL/GenBank/DDBJ databases">
        <authorList>
            <person name="Varghese N."/>
            <person name="Submissions S."/>
        </authorList>
    </citation>
    <scope>NUCLEOTIDE SEQUENCE [LARGE SCALE GENOMIC DNA]</scope>
    <source>
        <strain evidence="3">DSM 23405</strain>
    </source>
</reference>
<gene>
    <name evidence="2" type="ORF">SAMN05660776_2889</name>
</gene>
<accession>A0A1T5DZ58</accession>
<feature type="domain" description="ATPase AAA-type core" evidence="1">
    <location>
        <begin position="27"/>
        <end position="433"/>
    </location>
</feature>
<dbReference type="InterPro" id="IPR027417">
    <property type="entry name" value="P-loop_NTPase"/>
</dbReference>
<name>A0A1T5DZ58_9FLAO</name>
<dbReference type="SUPFAM" id="SSF52540">
    <property type="entry name" value="P-loop containing nucleoside triphosphate hydrolases"/>
    <property type="match status" value="1"/>
</dbReference>
<dbReference type="InterPro" id="IPR003959">
    <property type="entry name" value="ATPase_AAA_core"/>
</dbReference>
<keyword evidence="3" id="KW-1185">Reference proteome</keyword>